<feature type="region of interest" description="Disordered" evidence="1">
    <location>
        <begin position="210"/>
        <end position="260"/>
    </location>
</feature>
<name>A0A9P4J1A1_9PEZI</name>
<reference evidence="2" key="1">
    <citation type="journal article" date="2020" name="Stud. Mycol.">
        <title>101 Dothideomycetes genomes: a test case for predicting lifestyles and emergence of pathogens.</title>
        <authorList>
            <person name="Haridas S."/>
            <person name="Albert R."/>
            <person name="Binder M."/>
            <person name="Bloem J."/>
            <person name="Labutti K."/>
            <person name="Salamov A."/>
            <person name="Andreopoulos B."/>
            <person name="Baker S."/>
            <person name="Barry K."/>
            <person name="Bills G."/>
            <person name="Bluhm B."/>
            <person name="Cannon C."/>
            <person name="Castanera R."/>
            <person name="Culley D."/>
            <person name="Daum C."/>
            <person name="Ezra D."/>
            <person name="Gonzalez J."/>
            <person name="Henrissat B."/>
            <person name="Kuo A."/>
            <person name="Liang C."/>
            <person name="Lipzen A."/>
            <person name="Lutzoni F."/>
            <person name="Magnuson J."/>
            <person name="Mondo S."/>
            <person name="Nolan M."/>
            <person name="Ohm R."/>
            <person name="Pangilinan J."/>
            <person name="Park H.-J."/>
            <person name="Ramirez L."/>
            <person name="Alfaro M."/>
            <person name="Sun H."/>
            <person name="Tritt A."/>
            <person name="Yoshinaga Y."/>
            <person name="Zwiers L.-H."/>
            <person name="Turgeon B."/>
            <person name="Goodwin S."/>
            <person name="Spatafora J."/>
            <person name="Crous P."/>
            <person name="Grigoriev I."/>
        </authorList>
    </citation>
    <scope>NUCLEOTIDE SEQUENCE</scope>
    <source>
        <strain evidence="2">CBS 260.36</strain>
    </source>
</reference>
<dbReference type="OrthoDB" id="10261753at2759"/>
<dbReference type="Pfam" id="PF04177">
    <property type="entry name" value="TAP42"/>
    <property type="match status" value="1"/>
</dbReference>
<evidence type="ECO:0000313" key="3">
    <source>
        <dbReference type="Proteomes" id="UP000799439"/>
    </source>
</evidence>
<dbReference type="GO" id="GO:0009966">
    <property type="term" value="P:regulation of signal transduction"/>
    <property type="evidence" value="ECO:0007669"/>
    <property type="project" value="InterPro"/>
</dbReference>
<dbReference type="GO" id="GO:0051721">
    <property type="term" value="F:protein phosphatase 2A binding"/>
    <property type="evidence" value="ECO:0007669"/>
    <property type="project" value="TreeGrafter"/>
</dbReference>
<sequence>MTDQSTSLGSLFVSSENKRRKLDQLPSANTPEYQDLLEAAISEYTECLKVADRVSLFSPNETLDDVSTNDIQYFLISFYLAALYTRRSGGDRKEDLRQAQSWYMSFLKQLDSYDLLGKDNFTLLERFQEAPDKFSIVSSSDPAARRETKIRRFKEEKDLKQRLEYWKSKSASSQHDEIARHLYIQQNALAVHETFQALESIAQEFHILSLAPPPPPPSANATTLDSRDRTRGGDGYSDRLDGAGSHLSAGLKGPLLDSKGRPMRPFTLLDKRQQLQQGVFRPDHSLPTMTIDEYLEEERRRGGIIEGGGPQSGLRPEPDEDDIEKADAETLKARAWDDFKDENPRGAGNTLNRG</sequence>
<proteinExistence type="predicted"/>
<dbReference type="EMBL" id="ML996086">
    <property type="protein sequence ID" value="KAF2152571.1"/>
    <property type="molecule type" value="Genomic_DNA"/>
</dbReference>
<evidence type="ECO:0000256" key="1">
    <source>
        <dbReference type="SAM" id="MobiDB-lite"/>
    </source>
</evidence>
<dbReference type="Gene3D" id="1.25.40.540">
    <property type="entry name" value="TAP42-like family"/>
    <property type="match status" value="1"/>
</dbReference>
<comment type="caution">
    <text evidence="2">The sequence shown here is derived from an EMBL/GenBank/DDBJ whole genome shotgun (WGS) entry which is preliminary data.</text>
</comment>
<dbReference type="InterPro" id="IPR007304">
    <property type="entry name" value="TAP46-like"/>
</dbReference>
<protein>
    <submittedName>
        <fullName evidence="2">Type 2A phosphatase-associated protein 42</fullName>
    </submittedName>
</protein>
<keyword evidence="3" id="KW-1185">Reference proteome</keyword>
<gene>
    <name evidence="2" type="ORF">K461DRAFT_321557</name>
</gene>
<accession>A0A9P4J1A1</accession>
<dbReference type="GO" id="GO:0035303">
    <property type="term" value="P:regulation of dephosphorylation"/>
    <property type="evidence" value="ECO:0007669"/>
    <property type="project" value="TreeGrafter"/>
</dbReference>
<dbReference type="InterPro" id="IPR038511">
    <property type="entry name" value="TAP42/TAP46-like_sf"/>
</dbReference>
<organism evidence="2 3">
    <name type="scientific">Myriangium duriaei CBS 260.36</name>
    <dbReference type="NCBI Taxonomy" id="1168546"/>
    <lineage>
        <taxon>Eukaryota</taxon>
        <taxon>Fungi</taxon>
        <taxon>Dikarya</taxon>
        <taxon>Ascomycota</taxon>
        <taxon>Pezizomycotina</taxon>
        <taxon>Dothideomycetes</taxon>
        <taxon>Dothideomycetidae</taxon>
        <taxon>Myriangiales</taxon>
        <taxon>Myriangiaceae</taxon>
        <taxon>Myriangium</taxon>
    </lineage>
</organism>
<feature type="region of interest" description="Disordered" evidence="1">
    <location>
        <begin position="301"/>
        <end position="354"/>
    </location>
</feature>
<feature type="compositionally biased region" description="Basic and acidic residues" evidence="1">
    <location>
        <begin position="225"/>
        <end position="241"/>
    </location>
</feature>
<dbReference type="Proteomes" id="UP000799439">
    <property type="component" value="Unassembled WGS sequence"/>
</dbReference>
<dbReference type="AlphaFoldDB" id="A0A9P4J1A1"/>
<evidence type="ECO:0000313" key="2">
    <source>
        <dbReference type="EMBL" id="KAF2152571.1"/>
    </source>
</evidence>
<dbReference type="PANTHER" id="PTHR10933">
    <property type="entry name" value="IMMUNOGLOBULIN-BINDING PROTEIN 1"/>
    <property type="match status" value="1"/>
</dbReference>
<dbReference type="PANTHER" id="PTHR10933:SF9">
    <property type="entry name" value="IMMUNOGLOBULIN-BINDING PROTEIN 1"/>
    <property type="match status" value="1"/>
</dbReference>
<feature type="compositionally biased region" description="Basic and acidic residues" evidence="1">
    <location>
        <begin position="325"/>
        <end position="344"/>
    </location>
</feature>
<dbReference type="GO" id="GO:0005829">
    <property type="term" value="C:cytosol"/>
    <property type="evidence" value="ECO:0007669"/>
    <property type="project" value="TreeGrafter"/>
</dbReference>